<evidence type="ECO:0000256" key="9">
    <source>
        <dbReference type="ARBA" id="ARBA00022917"/>
    </source>
</evidence>
<evidence type="ECO:0000259" key="14">
    <source>
        <dbReference type="Pfam" id="PF01406"/>
    </source>
</evidence>
<dbReference type="InterPro" id="IPR055416">
    <property type="entry name" value="RBD_LARS1"/>
</dbReference>
<feature type="domain" description="Aminoacyl-tRNA synthetase class Ia" evidence="13">
    <location>
        <begin position="62"/>
        <end position="149"/>
    </location>
</feature>
<keyword evidence="6" id="KW-0547">Nucleotide-binding</keyword>
<evidence type="ECO:0000256" key="1">
    <source>
        <dbReference type="ARBA" id="ARBA00001947"/>
    </source>
</evidence>
<evidence type="ECO:0000256" key="4">
    <source>
        <dbReference type="ARBA" id="ARBA00022598"/>
    </source>
</evidence>
<dbReference type="GO" id="GO:0046872">
    <property type="term" value="F:metal ion binding"/>
    <property type="evidence" value="ECO:0007669"/>
    <property type="project" value="UniProtKB-KW"/>
</dbReference>
<dbReference type="PANTHER" id="PTHR45794:SF1">
    <property type="entry name" value="LEUCINE--TRNA LIGASE, CYTOPLASMIC"/>
    <property type="match status" value="1"/>
</dbReference>
<dbReference type="Pfam" id="PF00133">
    <property type="entry name" value="tRNA-synt_1"/>
    <property type="match status" value="1"/>
</dbReference>
<dbReference type="GO" id="GO:0005524">
    <property type="term" value="F:ATP binding"/>
    <property type="evidence" value="ECO:0007669"/>
    <property type="project" value="UniProtKB-KW"/>
</dbReference>
<dbReference type="InterPro" id="IPR032678">
    <property type="entry name" value="tRNA-synt_1_cat_dom"/>
</dbReference>
<evidence type="ECO:0000256" key="8">
    <source>
        <dbReference type="ARBA" id="ARBA00022840"/>
    </source>
</evidence>
<keyword evidence="7" id="KW-0862">Zinc</keyword>
<sequence length="1155" mass="129210">MRARDAGSQAWSHFVRGHIHRSRLKPPIHTLTRRMASAQDQTLELPKTAKRDFLVELEQKYQKRWQDQNVFHTDAPHESELADLTPDALREKFPKWLGTFPYPYMNGSLHLGHAFTISKIEFNAGYQRMLGKRTLFPMAFHCTGMPIKASRLYWLMLSNLTPAQAAADKIVREIEMFGPEFEGYTGEEEPPKAEPAPVVAAPAAAVDKAKKGKVAAKATGLKYQFQIMESIGVPRAEIKKFADPLHWLGYFTPIARADCTSFGARIDWRRSFITTDVNPYYDTFVRWQMNKLRAINKVKFGERHTIYSPKDGQPCMDHDRQEGEGVGPQEYTGMKMEVKQWSEAAQKALPEDIRNKKVYLVAATLRPETMYGQTNCFVGKEINYGLYAAKDDAVFVCTHRAIRNMAYQGITNSRGEIKELATIPGAALIGTKIHAPLSVNQEVWVLPMEGVLANKGTGVVTSVPSDSPADAQTLLDLQKKPAYYGIEPAWVEFQPLPIISTPTYGDLIAPALLKTLKIQSQKDVKQLAEAKDIAYKEGFYSGTMLIGKYKGMSVQDAKPKVREELIASGDAFSYSEPEGWVMSRSGDECVVSLEDQWYLDYGEKEWRAQAESLLAKMNTYNQETRNAFEAILAWLNQWACARSFGLGSRLPWDPTFLVESLSDSTIYMSYYTVAHLLQGGVVNGSQTGPLGITPDQLTDEVWDFILSNPSPDRKPPSSAIPTEKLLTLQREFSYFYPMDIRSSGKDLIGNHLTFAIYNHAALFEPKLWPLSMRANGHLMLNGKKMSKSTGNSLTLRDSLDKFGADATRLALADAGDGIEDANFEEKTANAAIMRLYTLLEWCEEAMGKVRGDIPAGKEVKIRTGGREIYSFHDKVFEQEVVDSITKTKAHYEATNYKDALKDGFYELQSARDWYREATADTGMHAALVELFVRTSALLVLPIAPHFSEHVWQHVLHETTSVQNALWPTPPAELDQATLGAAAYMRGITKTIRDADIALQKRSGKKGGGPAGQALRPNDPKSVRVFVAQKFPEWQTACVGVVEALWKEGAANDEAKLRKSLADKGLIKDKKAMPFVQAFKKRVEQFGPEIAFNRALPFDEAHVLRELVPYMKHNMGYVDIDVVLVDEAKDKTGPGYSQLALDVAEPGAPGFVFWNP</sequence>
<comment type="catalytic activity">
    <reaction evidence="12">
        <text>tRNA(Leu) + L-leucine + ATP = L-leucyl-tRNA(Leu) + AMP + diphosphate</text>
        <dbReference type="Rhea" id="RHEA:11688"/>
        <dbReference type="Rhea" id="RHEA-COMP:9613"/>
        <dbReference type="Rhea" id="RHEA-COMP:9622"/>
        <dbReference type="ChEBI" id="CHEBI:30616"/>
        <dbReference type="ChEBI" id="CHEBI:33019"/>
        <dbReference type="ChEBI" id="CHEBI:57427"/>
        <dbReference type="ChEBI" id="CHEBI:78442"/>
        <dbReference type="ChEBI" id="CHEBI:78494"/>
        <dbReference type="ChEBI" id="CHEBI:456215"/>
        <dbReference type="EC" id="6.1.1.4"/>
    </reaction>
</comment>
<dbReference type="Pfam" id="PF01406">
    <property type="entry name" value="tRNA-synt_1e"/>
    <property type="match status" value="1"/>
</dbReference>
<feature type="domain" description="Leucine--tRNA ligase RagD-binding" evidence="16">
    <location>
        <begin position="1026"/>
        <end position="1088"/>
    </location>
</feature>
<dbReference type="GO" id="GO:0004823">
    <property type="term" value="F:leucine-tRNA ligase activity"/>
    <property type="evidence" value="ECO:0007669"/>
    <property type="project" value="UniProtKB-EC"/>
</dbReference>
<feature type="domain" description="Methionyl/Valyl/Leucyl/Isoleucyl-tRNA synthetase anticodon-binding" evidence="15">
    <location>
        <begin position="873"/>
        <end position="994"/>
    </location>
</feature>
<evidence type="ECO:0000313" key="17">
    <source>
        <dbReference type="EMBL" id="CAE6399477.1"/>
    </source>
</evidence>
<keyword evidence="5" id="KW-0479">Metal-binding</keyword>
<dbReference type="Gene3D" id="3.90.740.10">
    <property type="entry name" value="Valyl/Leucyl/Isoleucyl-tRNA synthetase, editing domain"/>
    <property type="match status" value="1"/>
</dbReference>
<protein>
    <recommendedName>
        <fullName evidence="3">leucine--tRNA ligase</fullName>
        <ecNumber evidence="3">6.1.1.4</ecNumber>
    </recommendedName>
    <alternativeName>
        <fullName evidence="11">Leucyl-tRNA synthetase</fullName>
    </alternativeName>
</protein>
<evidence type="ECO:0000259" key="15">
    <source>
        <dbReference type="Pfam" id="PF08264"/>
    </source>
</evidence>
<accession>A0A8H3A612</accession>
<keyword evidence="4" id="KW-0436">Ligase</keyword>
<dbReference type="Proteomes" id="UP000663831">
    <property type="component" value="Unassembled WGS sequence"/>
</dbReference>
<feature type="domain" description="tRNA synthetases class I catalytic" evidence="14">
    <location>
        <begin position="737"/>
        <end position="814"/>
    </location>
</feature>
<organism evidence="17 18">
    <name type="scientific">Rhizoctonia solani</name>
    <dbReference type="NCBI Taxonomy" id="456999"/>
    <lineage>
        <taxon>Eukaryota</taxon>
        <taxon>Fungi</taxon>
        <taxon>Dikarya</taxon>
        <taxon>Basidiomycota</taxon>
        <taxon>Agaricomycotina</taxon>
        <taxon>Agaricomycetes</taxon>
        <taxon>Cantharellales</taxon>
        <taxon>Ceratobasidiaceae</taxon>
        <taxon>Rhizoctonia</taxon>
    </lineage>
</organism>
<dbReference type="FunFam" id="3.90.740.10:FF:000001">
    <property type="entry name" value="Leucine--tRNA ligase, cytoplasmic"/>
    <property type="match status" value="1"/>
</dbReference>
<dbReference type="InterPro" id="IPR002300">
    <property type="entry name" value="aa-tRNA-synth_Ia"/>
</dbReference>
<dbReference type="InterPro" id="IPR013155">
    <property type="entry name" value="M/V/L/I-tRNA-synth_anticd-bd"/>
</dbReference>
<evidence type="ECO:0000259" key="13">
    <source>
        <dbReference type="Pfam" id="PF00133"/>
    </source>
</evidence>
<evidence type="ECO:0000256" key="6">
    <source>
        <dbReference type="ARBA" id="ARBA00022741"/>
    </source>
</evidence>
<evidence type="ECO:0000313" key="18">
    <source>
        <dbReference type="Proteomes" id="UP000663831"/>
    </source>
</evidence>
<dbReference type="EMBL" id="CAJMWV010000492">
    <property type="protein sequence ID" value="CAE6399477.1"/>
    <property type="molecule type" value="Genomic_DNA"/>
</dbReference>
<evidence type="ECO:0000256" key="11">
    <source>
        <dbReference type="ARBA" id="ARBA00030520"/>
    </source>
</evidence>
<dbReference type="InterPro" id="IPR004493">
    <property type="entry name" value="Leu-tRNA-synth_Ia_arc/euk"/>
</dbReference>
<evidence type="ECO:0000256" key="5">
    <source>
        <dbReference type="ARBA" id="ARBA00022723"/>
    </source>
</evidence>
<keyword evidence="8" id="KW-0067">ATP-binding</keyword>
<dbReference type="Gene3D" id="1.10.730.10">
    <property type="entry name" value="Isoleucyl-tRNA Synthetase, Domain 1"/>
    <property type="match status" value="1"/>
</dbReference>
<dbReference type="GO" id="GO:0006429">
    <property type="term" value="P:leucyl-tRNA aminoacylation"/>
    <property type="evidence" value="ECO:0007669"/>
    <property type="project" value="InterPro"/>
</dbReference>
<dbReference type="OrthoDB" id="10249672at2759"/>
<dbReference type="CDD" id="cd07959">
    <property type="entry name" value="Anticodon_Ia_Leu_AEc"/>
    <property type="match status" value="1"/>
</dbReference>
<dbReference type="AlphaFoldDB" id="A0A8H3A612"/>
<dbReference type="Pfam" id="PF24810">
    <property type="entry name" value="RBD_LARS1"/>
    <property type="match status" value="1"/>
</dbReference>
<dbReference type="InterPro" id="IPR014729">
    <property type="entry name" value="Rossmann-like_a/b/a_fold"/>
</dbReference>
<dbReference type="InterPro" id="IPR009080">
    <property type="entry name" value="tRNAsynth_Ia_anticodon-bd"/>
</dbReference>
<proteinExistence type="inferred from homology"/>
<dbReference type="SUPFAM" id="SSF47323">
    <property type="entry name" value="Anticodon-binding domain of a subclass of class I aminoacyl-tRNA synthetases"/>
    <property type="match status" value="1"/>
</dbReference>
<dbReference type="InterPro" id="IPR009008">
    <property type="entry name" value="Val/Leu/Ile-tRNA-synth_edit"/>
</dbReference>
<name>A0A8H3A612_9AGAM</name>
<gene>
    <name evidence="17" type="ORF">RDB_LOCUS13681</name>
</gene>
<evidence type="ECO:0000259" key="16">
    <source>
        <dbReference type="Pfam" id="PF24810"/>
    </source>
</evidence>
<dbReference type="SUPFAM" id="SSF50677">
    <property type="entry name" value="ValRS/IleRS/LeuRS editing domain"/>
    <property type="match status" value="1"/>
</dbReference>
<dbReference type="PANTHER" id="PTHR45794">
    <property type="entry name" value="LEUCYL-TRNA SYNTHETASE"/>
    <property type="match status" value="1"/>
</dbReference>
<evidence type="ECO:0000256" key="7">
    <source>
        <dbReference type="ARBA" id="ARBA00022833"/>
    </source>
</evidence>
<evidence type="ECO:0000256" key="12">
    <source>
        <dbReference type="ARBA" id="ARBA00047469"/>
    </source>
</evidence>
<dbReference type="Pfam" id="PF08264">
    <property type="entry name" value="Anticodon_1"/>
    <property type="match status" value="1"/>
</dbReference>
<reference evidence="17" key="1">
    <citation type="submission" date="2021-01" db="EMBL/GenBank/DDBJ databases">
        <authorList>
            <person name="Kaushik A."/>
        </authorList>
    </citation>
    <scope>NUCLEOTIDE SEQUENCE</scope>
    <source>
        <strain evidence="17">AG3-1AP</strain>
    </source>
</reference>
<dbReference type="SUPFAM" id="SSF52374">
    <property type="entry name" value="Nucleotidylyl transferase"/>
    <property type="match status" value="1"/>
</dbReference>
<evidence type="ECO:0000256" key="3">
    <source>
        <dbReference type="ARBA" id="ARBA00013164"/>
    </source>
</evidence>
<evidence type="ECO:0000256" key="10">
    <source>
        <dbReference type="ARBA" id="ARBA00023146"/>
    </source>
</evidence>
<dbReference type="EC" id="6.1.1.4" evidence="3"/>
<dbReference type="GO" id="GO:0002161">
    <property type="term" value="F:aminoacyl-tRNA deacylase activity"/>
    <property type="evidence" value="ECO:0007669"/>
    <property type="project" value="InterPro"/>
</dbReference>
<comment type="similarity">
    <text evidence="2">Belongs to the class-I aminoacyl-tRNA synthetase family.</text>
</comment>
<keyword evidence="9" id="KW-0648">Protein biosynthesis</keyword>
<keyword evidence="10" id="KW-0030">Aminoacyl-tRNA synthetase</keyword>
<comment type="cofactor">
    <cofactor evidence="1">
        <name>Zn(2+)</name>
        <dbReference type="ChEBI" id="CHEBI:29105"/>
    </cofactor>
</comment>
<evidence type="ECO:0000256" key="2">
    <source>
        <dbReference type="ARBA" id="ARBA00005594"/>
    </source>
</evidence>
<dbReference type="Gene3D" id="3.40.50.620">
    <property type="entry name" value="HUPs"/>
    <property type="match status" value="2"/>
</dbReference>
<dbReference type="NCBIfam" id="TIGR00395">
    <property type="entry name" value="leuS_arch"/>
    <property type="match status" value="1"/>
</dbReference>
<comment type="caution">
    <text evidence="17">The sequence shown here is derived from an EMBL/GenBank/DDBJ whole genome shotgun (WGS) entry which is preliminary data.</text>
</comment>